<evidence type="ECO:0000256" key="4">
    <source>
        <dbReference type="ARBA" id="ARBA00022806"/>
    </source>
</evidence>
<evidence type="ECO:0000259" key="12">
    <source>
        <dbReference type="PROSITE" id="PS50967"/>
    </source>
</evidence>
<keyword evidence="3 10" id="KW-0378">Hydrolase</keyword>
<dbReference type="InterPro" id="IPR044876">
    <property type="entry name" value="HRDC_dom_sf"/>
</dbReference>
<protein>
    <recommendedName>
        <fullName evidence="8">DNA 3'-5' helicase</fullName>
        <ecNumber evidence="8">5.6.2.4</ecNumber>
    </recommendedName>
</protein>
<dbReference type="KEGG" id="bfa:Bfae_11400"/>
<dbReference type="FunFam" id="3.40.50.300:FF:001181">
    <property type="entry name" value="DNA helicase"/>
    <property type="match status" value="1"/>
</dbReference>
<keyword evidence="16" id="KW-1185">Reference proteome</keyword>
<dbReference type="PROSITE" id="PS50967">
    <property type="entry name" value="HRDC"/>
    <property type="match status" value="1"/>
</dbReference>
<feature type="binding site" evidence="10">
    <location>
        <begin position="47"/>
        <end position="54"/>
    </location>
    <ligand>
        <name>ATP</name>
        <dbReference type="ChEBI" id="CHEBI:30616"/>
    </ligand>
</feature>
<dbReference type="InterPro" id="IPR014017">
    <property type="entry name" value="DNA_helicase_UvrD-like_C"/>
</dbReference>
<feature type="domain" description="HRDC" evidence="12">
    <location>
        <begin position="634"/>
        <end position="710"/>
    </location>
</feature>
<dbReference type="GO" id="GO:0003677">
    <property type="term" value="F:DNA binding"/>
    <property type="evidence" value="ECO:0007669"/>
    <property type="project" value="InterPro"/>
</dbReference>
<evidence type="ECO:0000259" key="13">
    <source>
        <dbReference type="PROSITE" id="PS51198"/>
    </source>
</evidence>
<dbReference type="GO" id="GO:0005829">
    <property type="term" value="C:cytosol"/>
    <property type="evidence" value="ECO:0007669"/>
    <property type="project" value="TreeGrafter"/>
</dbReference>
<dbReference type="Proteomes" id="UP000001919">
    <property type="component" value="Chromosome"/>
</dbReference>
<dbReference type="HOGENOM" id="CLU_004585_5_6_11"/>
<comment type="similarity">
    <text evidence="1">Belongs to the helicase family. UvrD subfamily.</text>
</comment>
<feature type="domain" description="UvrD-like helicase C-terminal" evidence="14">
    <location>
        <begin position="309"/>
        <end position="710"/>
    </location>
</feature>
<dbReference type="PROSITE" id="PS51217">
    <property type="entry name" value="UVRD_HELICASE_CTER"/>
    <property type="match status" value="1"/>
</dbReference>
<dbReference type="Pfam" id="PF13361">
    <property type="entry name" value="UvrD_C"/>
    <property type="match status" value="2"/>
</dbReference>
<feature type="region of interest" description="Disordered" evidence="11">
    <location>
        <begin position="565"/>
        <end position="603"/>
    </location>
</feature>
<comment type="catalytic activity">
    <reaction evidence="9">
        <text>ATP + H2O = ADP + phosphate + H(+)</text>
        <dbReference type="Rhea" id="RHEA:13065"/>
        <dbReference type="ChEBI" id="CHEBI:15377"/>
        <dbReference type="ChEBI" id="CHEBI:15378"/>
        <dbReference type="ChEBI" id="CHEBI:30616"/>
        <dbReference type="ChEBI" id="CHEBI:43474"/>
        <dbReference type="ChEBI" id="CHEBI:456216"/>
        <dbReference type="EC" id="5.6.2.4"/>
    </reaction>
</comment>
<dbReference type="EMBL" id="CP001643">
    <property type="protein sequence ID" value="ACU84986.1"/>
    <property type="molecule type" value="Genomic_DNA"/>
</dbReference>
<dbReference type="InterPro" id="IPR010997">
    <property type="entry name" value="HRDC-like_sf"/>
</dbReference>
<evidence type="ECO:0000256" key="1">
    <source>
        <dbReference type="ARBA" id="ARBA00009922"/>
    </source>
</evidence>
<evidence type="ECO:0000313" key="15">
    <source>
        <dbReference type="EMBL" id="ACU84986.1"/>
    </source>
</evidence>
<evidence type="ECO:0000313" key="16">
    <source>
        <dbReference type="Proteomes" id="UP000001919"/>
    </source>
</evidence>
<evidence type="ECO:0000259" key="14">
    <source>
        <dbReference type="PROSITE" id="PS51217"/>
    </source>
</evidence>
<evidence type="ECO:0000256" key="7">
    <source>
        <dbReference type="ARBA" id="ARBA00034617"/>
    </source>
</evidence>
<reference evidence="15 16" key="1">
    <citation type="journal article" date="2009" name="Stand. Genomic Sci.">
        <title>Complete genome sequence of Brachybacterium faecium type strain (Schefferle 6-10).</title>
        <authorList>
            <person name="Lapidus A."/>
            <person name="Pukall R."/>
            <person name="Labuttii K."/>
            <person name="Copeland A."/>
            <person name="Del Rio T.G."/>
            <person name="Nolan M."/>
            <person name="Chen F."/>
            <person name="Lucas S."/>
            <person name="Tice H."/>
            <person name="Cheng J.F."/>
            <person name="Bruce D."/>
            <person name="Goodwin L."/>
            <person name="Pitluck S."/>
            <person name="Rohde M."/>
            <person name="Goker M."/>
            <person name="Pati A."/>
            <person name="Ivanova N."/>
            <person name="Mavrommatis K."/>
            <person name="Chen A."/>
            <person name="Palaniappan K."/>
            <person name="D'haeseleer P."/>
            <person name="Chain P."/>
            <person name="Bristow J."/>
            <person name="Eisen J.A."/>
            <person name="Markowitz V."/>
            <person name="Hugenholtz P."/>
            <person name="Kyrpides N.C."/>
            <person name="Klenk H.P."/>
        </authorList>
    </citation>
    <scope>NUCLEOTIDE SEQUENCE [LARGE SCALE GENOMIC DNA]</scope>
    <source>
        <strain evidence="16">ATCC 43885 / DSM 4810 / JCM 11609 / LMG 19847 / NBRC 14762 / NCIMB 9860 / 6-10</strain>
    </source>
</reference>
<dbReference type="CDD" id="cd18807">
    <property type="entry name" value="SF1_C_UvrD"/>
    <property type="match status" value="1"/>
</dbReference>
<dbReference type="AlphaFoldDB" id="C7MBM9"/>
<dbReference type="GO" id="GO:0043138">
    <property type="term" value="F:3'-5' DNA helicase activity"/>
    <property type="evidence" value="ECO:0007669"/>
    <property type="project" value="UniProtKB-EC"/>
</dbReference>
<dbReference type="eggNOG" id="COG0210">
    <property type="taxonomic scope" value="Bacteria"/>
</dbReference>
<keyword evidence="4 10" id="KW-0347">Helicase</keyword>
<accession>C7MBM9</accession>
<evidence type="ECO:0000256" key="6">
    <source>
        <dbReference type="ARBA" id="ARBA00023235"/>
    </source>
</evidence>
<dbReference type="SMART" id="SM00341">
    <property type="entry name" value="HRDC"/>
    <property type="match status" value="1"/>
</dbReference>
<dbReference type="PATRIC" id="fig|446465.5.peg.1141"/>
<dbReference type="GO" id="GO:0033202">
    <property type="term" value="C:DNA helicase complex"/>
    <property type="evidence" value="ECO:0007669"/>
    <property type="project" value="TreeGrafter"/>
</dbReference>
<dbReference type="InterPro" id="IPR002121">
    <property type="entry name" value="HRDC_dom"/>
</dbReference>
<sequence length="710" mass="77429">MTDHAAPTDAALSAPSAPEDAESLLAALDPEQREVARSFGTPMCVLAGAGTGKTRAITHRIAYGVATGQLNPRHVLAVTFTAKAAAEMRSRLRDLGVPAVQARTFHSAALRQLRHFWPRVVGGAMPDLLTNKFAGVGEACQRLHLSVDRAALHDIVAEVEWSRVSMLTPESYPQAAQQARRPGVAGFDARSISRILTQYEEVKKERGVIDFEDVLLHMVGFLTERSDVAREVRGQYKHFVVDEYQDVSALQHSLLRLWLGTSDDLCVVGDAAQTIYTFAGARASYLLDFRKEFKRARTIRLERNYRSTPEIVRMANTVLDGAQGRTRETRLTLVSQREGGPPPLVESFPDDPAEADGIADRIADLVSQGRPASEIAILFRTNSQSEAFEQALTFRGIGYLVRGGDRFFERQEVRRAMVSLRAATRVEQLDPARAVRDILSQQGWSPTAPETTGAVRDRWDSLNALVGLTDTVTTRPGTTMVDVVRELEERAEAQAAPVVDGVTLASVHAAKGLEWPVVFVVGASDGLLPISMAKTPAEVEEERRLFYVALTRARDLLTVSWAAARTPGARGSRKPSRFLDGVLDHPDAPRPSPGAGPRRTGRRSATVYAECRVCGQGLVSPREQRLGRHEGCPSAAGPDLLAALRTWRREQARQQGTAPYAILTDAALDAVAERCPRTEEELLAVPGIGPGKMASFGQELLTLLADHSGK</sequence>
<dbReference type="InterPro" id="IPR027417">
    <property type="entry name" value="P-loop_NTPase"/>
</dbReference>
<keyword evidence="6" id="KW-0413">Isomerase</keyword>
<evidence type="ECO:0000256" key="11">
    <source>
        <dbReference type="SAM" id="MobiDB-lite"/>
    </source>
</evidence>
<dbReference type="Gene3D" id="1.10.10.160">
    <property type="match status" value="1"/>
</dbReference>
<dbReference type="SUPFAM" id="SSF47819">
    <property type="entry name" value="HRDC-like"/>
    <property type="match status" value="1"/>
</dbReference>
<proteinExistence type="inferred from homology"/>
<dbReference type="Pfam" id="PF00580">
    <property type="entry name" value="UvrD-helicase"/>
    <property type="match status" value="1"/>
</dbReference>
<dbReference type="InterPro" id="IPR000212">
    <property type="entry name" value="DNA_helicase_UvrD/REP"/>
</dbReference>
<organism evidence="15 16">
    <name type="scientific">Brachybacterium faecium (strain ATCC 43885 / DSM 4810 / JCM 11609 / LMG 19847 / NBRC 14762 / NCIMB 9860 / 6-10)</name>
    <dbReference type="NCBI Taxonomy" id="446465"/>
    <lineage>
        <taxon>Bacteria</taxon>
        <taxon>Bacillati</taxon>
        <taxon>Actinomycetota</taxon>
        <taxon>Actinomycetes</taxon>
        <taxon>Micrococcales</taxon>
        <taxon>Dermabacteraceae</taxon>
        <taxon>Brachybacterium</taxon>
    </lineage>
</organism>
<comment type="catalytic activity">
    <reaction evidence="7">
        <text>Couples ATP hydrolysis with the unwinding of duplex DNA by translocating in the 3'-5' direction.</text>
        <dbReference type="EC" id="5.6.2.4"/>
    </reaction>
</comment>
<evidence type="ECO:0000256" key="10">
    <source>
        <dbReference type="PROSITE-ProRule" id="PRU00560"/>
    </source>
</evidence>
<gene>
    <name evidence="15" type="ordered locus">Bfae_11400</name>
</gene>
<dbReference type="InterPro" id="IPR013986">
    <property type="entry name" value="DExx_box_DNA_helicase_dom_sf"/>
</dbReference>
<dbReference type="STRING" id="446465.Bfae_11400"/>
<dbReference type="PANTHER" id="PTHR11070:SF69">
    <property type="entry name" value="ATP-DEPENDENT DNA HELICASE UVRD2"/>
    <property type="match status" value="1"/>
</dbReference>
<dbReference type="Gene3D" id="1.10.150.80">
    <property type="entry name" value="HRDC domain"/>
    <property type="match status" value="1"/>
</dbReference>
<dbReference type="OrthoDB" id="9806690at2"/>
<name>C7MBM9_BRAFD</name>
<dbReference type="PROSITE" id="PS51198">
    <property type="entry name" value="UVRD_HELICASE_ATP_BIND"/>
    <property type="match status" value="1"/>
</dbReference>
<evidence type="ECO:0000256" key="2">
    <source>
        <dbReference type="ARBA" id="ARBA00022741"/>
    </source>
</evidence>
<dbReference type="GO" id="GO:0000725">
    <property type="term" value="P:recombinational repair"/>
    <property type="evidence" value="ECO:0007669"/>
    <property type="project" value="TreeGrafter"/>
</dbReference>
<dbReference type="EC" id="5.6.2.4" evidence="8"/>
<dbReference type="GO" id="GO:0016887">
    <property type="term" value="F:ATP hydrolysis activity"/>
    <property type="evidence" value="ECO:0007669"/>
    <property type="project" value="RHEA"/>
</dbReference>
<dbReference type="PANTHER" id="PTHR11070">
    <property type="entry name" value="UVRD / RECB / PCRA DNA HELICASE FAMILY MEMBER"/>
    <property type="match status" value="1"/>
</dbReference>
<evidence type="ECO:0000256" key="3">
    <source>
        <dbReference type="ARBA" id="ARBA00022801"/>
    </source>
</evidence>
<dbReference type="Pfam" id="PF00570">
    <property type="entry name" value="HRDC"/>
    <property type="match status" value="1"/>
</dbReference>
<dbReference type="GO" id="GO:0005524">
    <property type="term" value="F:ATP binding"/>
    <property type="evidence" value="ECO:0007669"/>
    <property type="project" value="UniProtKB-UniRule"/>
</dbReference>
<keyword evidence="2 10" id="KW-0547">Nucleotide-binding</keyword>
<keyword evidence="5 10" id="KW-0067">ATP-binding</keyword>
<dbReference type="SUPFAM" id="SSF52540">
    <property type="entry name" value="P-loop containing nucleoside triphosphate hydrolases"/>
    <property type="match status" value="1"/>
</dbReference>
<dbReference type="CDD" id="cd17932">
    <property type="entry name" value="DEXQc_UvrD"/>
    <property type="match status" value="1"/>
</dbReference>
<dbReference type="Gene3D" id="1.10.486.10">
    <property type="entry name" value="PCRA, domain 4"/>
    <property type="match status" value="2"/>
</dbReference>
<dbReference type="InterPro" id="IPR014016">
    <property type="entry name" value="UvrD-like_ATP-bd"/>
</dbReference>
<evidence type="ECO:0000256" key="8">
    <source>
        <dbReference type="ARBA" id="ARBA00034808"/>
    </source>
</evidence>
<dbReference type="Gene3D" id="3.40.50.300">
    <property type="entry name" value="P-loop containing nucleotide triphosphate hydrolases"/>
    <property type="match status" value="3"/>
</dbReference>
<feature type="domain" description="UvrD-like helicase ATP-binding" evidence="13">
    <location>
        <begin position="26"/>
        <end position="308"/>
    </location>
</feature>
<evidence type="ECO:0000256" key="5">
    <source>
        <dbReference type="ARBA" id="ARBA00022840"/>
    </source>
</evidence>
<evidence type="ECO:0000256" key="9">
    <source>
        <dbReference type="ARBA" id="ARBA00048988"/>
    </source>
</evidence>